<dbReference type="RefSeq" id="WP_258543327.1">
    <property type="nucleotide sequence ID" value="NZ_OU015584.1"/>
</dbReference>
<proteinExistence type="predicted"/>
<dbReference type="SUPFAM" id="SSF88713">
    <property type="entry name" value="Glycoside hydrolase/deacetylase"/>
    <property type="match status" value="1"/>
</dbReference>
<sequence>MKSCILVVLLSFAVGCFGQDRKVVILDMTTRNAETNWSRYLAVEQMLDLIGVPFDSTSQLTTAFDYPIIITGSRIKQDAFSSTEKTALESYVQNGGVLITSNLRDTTFGVICGIDSIISNNEVYTVTWDTMMNPHLFDQVDDSMEVVVSLGRESSGSTFYSRTYTISSGESLGSFENGKSALVHNALGSGHVYTFGPDFRDVIFRPRINQDINAHRVYSNGFEPSSDVFAFIVRNILGQHIPNQVYKYEAPRNYSSVVCLTHDIDSRTAVDTMQAFVDAETSRGISAQYNVTVRYLSDAWMTNFYVGGHQELAYVRDQGHVLASHSVGHFPDFGDESVFYFGELGNTPANYQPVYFLGMTIGGSILGETEVSKNLLEDDFGVSIRSWRSGHLAYPDSLPLALDTLGYEFSSTYSSNDILTNFPYYAIRNSSFSGVPSNVLEIPMTISDVFSSDPITENNYMDKVAIWSDVNRRYDRNNAAIILLIHPNRGWKLIAQEAFLDSLEATQAVVPFEEYGEFWKQRNDLEFITEVVNGGLGLEVRMLNHLGEEQSFVIDTSGLEEVAFFDENGNSLTFNSQNFNGAKKLFYQDITAATDGMENLSAGGLRAFPNPFSGSVRIVASIQKNIEGVEVFDLAGNSVNVTSIVNANEVLIRFGDNVADGLYVVCVDQGGRKYYQKVILRSN</sequence>
<keyword evidence="4" id="KW-1185">Reference proteome</keyword>
<dbReference type="GO" id="GO:0005975">
    <property type="term" value="P:carbohydrate metabolic process"/>
    <property type="evidence" value="ECO:0007669"/>
    <property type="project" value="InterPro"/>
</dbReference>
<keyword evidence="1" id="KW-0732">Signal</keyword>
<dbReference type="InterPro" id="IPR029062">
    <property type="entry name" value="Class_I_gatase-like"/>
</dbReference>
<evidence type="ECO:0000256" key="1">
    <source>
        <dbReference type="ARBA" id="ARBA00022729"/>
    </source>
</evidence>
<organism evidence="3 4">
    <name type="scientific">Parvicella tangerina</name>
    <dbReference type="NCBI Taxonomy" id="2829795"/>
    <lineage>
        <taxon>Bacteria</taxon>
        <taxon>Pseudomonadati</taxon>
        <taxon>Bacteroidota</taxon>
        <taxon>Flavobacteriia</taxon>
        <taxon>Flavobacteriales</taxon>
        <taxon>Parvicellaceae</taxon>
        <taxon>Parvicella</taxon>
    </lineage>
</organism>
<dbReference type="Gene3D" id="3.20.20.370">
    <property type="entry name" value="Glycoside hydrolase/deacetylase"/>
    <property type="match status" value="1"/>
</dbReference>
<dbReference type="Pfam" id="PF18962">
    <property type="entry name" value="Por_Secre_tail"/>
    <property type="match status" value="1"/>
</dbReference>
<dbReference type="Proteomes" id="UP000683507">
    <property type="component" value="Chromosome"/>
</dbReference>
<dbReference type="InterPro" id="IPR011330">
    <property type="entry name" value="Glyco_hydro/deAcase_b/a-brl"/>
</dbReference>
<accession>A0A916JQM1</accession>
<evidence type="ECO:0000313" key="4">
    <source>
        <dbReference type="Proteomes" id="UP000683507"/>
    </source>
</evidence>
<feature type="domain" description="Secretion system C-terminal sorting" evidence="2">
    <location>
        <begin position="608"/>
        <end position="679"/>
    </location>
</feature>
<gene>
    <name evidence="3" type="ORF">CRYO30217_03138</name>
</gene>
<dbReference type="InterPro" id="IPR026444">
    <property type="entry name" value="Secre_tail"/>
</dbReference>
<dbReference type="NCBIfam" id="TIGR04183">
    <property type="entry name" value="Por_Secre_tail"/>
    <property type="match status" value="1"/>
</dbReference>
<protein>
    <recommendedName>
        <fullName evidence="2">Secretion system C-terminal sorting domain-containing protein</fullName>
    </recommendedName>
</protein>
<evidence type="ECO:0000259" key="2">
    <source>
        <dbReference type="Pfam" id="PF18962"/>
    </source>
</evidence>
<reference evidence="3" key="1">
    <citation type="submission" date="2021-04" db="EMBL/GenBank/DDBJ databases">
        <authorList>
            <person name="Rodrigo-Torres L."/>
            <person name="Arahal R. D."/>
            <person name="Lucena T."/>
        </authorList>
    </citation>
    <scope>NUCLEOTIDE SEQUENCE</scope>
    <source>
        <strain evidence="3">AS29M-1</strain>
    </source>
</reference>
<dbReference type="AlphaFoldDB" id="A0A916JQM1"/>
<name>A0A916JQM1_9FLAO</name>
<evidence type="ECO:0000313" key="3">
    <source>
        <dbReference type="EMBL" id="CAG5086484.1"/>
    </source>
</evidence>
<dbReference type="Gene3D" id="3.40.50.880">
    <property type="match status" value="1"/>
</dbReference>
<dbReference type="KEGG" id="ptan:CRYO30217_03138"/>
<dbReference type="EMBL" id="OU015584">
    <property type="protein sequence ID" value="CAG5086484.1"/>
    <property type="molecule type" value="Genomic_DNA"/>
</dbReference>